<proteinExistence type="predicted"/>
<protein>
    <recommendedName>
        <fullName evidence="2">CAAX prenyl protease 2/Lysostaphin resistance protein A-like domain-containing protein</fullName>
    </recommendedName>
</protein>
<gene>
    <name evidence="3" type="ORF">LX15_002950</name>
</gene>
<evidence type="ECO:0000313" key="4">
    <source>
        <dbReference type="Proteomes" id="UP001205311"/>
    </source>
</evidence>
<feature type="transmembrane region" description="Helical" evidence="1">
    <location>
        <begin position="61"/>
        <end position="79"/>
    </location>
</feature>
<feature type="transmembrane region" description="Helical" evidence="1">
    <location>
        <begin position="281"/>
        <end position="300"/>
    </location>
</feature>
<feature type="transmembrane region" description="Helical" evidence="1">
    <location>
        <begin position="137"/>
        <end position="154"/>
    </location>
</feature>
<comment type="caution">
    <text evidence="3">The sequence shown here is derived from an EMBL/GenBank/DDBJ whole genome shotgun (WGS) entry which is preliminary data.</text>
</comment>
<feature type="transmembrane region" description="Helical" evidence="1">
    <location>
        <begin position="175"/>
        <end position="199"/>
    </location>
</feature>
<name>A0ABT1HUQ2_STRSD</name>
<evidence type="ECO:0000256" key="1">
    <source>
        <dbReference type="SAM" id="Phobius"/>
    </source>
</evidence>
<feature type="transmembrane region" description="Helical" evidence="1">
    <location>
        <begin position="219"/>
        <end position="236"/>
    </location>
</feature>
<dbReference type="Pfam" id="PF02517">
    <property type="entry name" value="Rce1-like"/>
    <property type="match status" value="1"/>
</dbReference>
<feature type="transmembrane region" description="Helical" evidence="1">
    <location>
        <begin position="100"/>
        <end position="125"/>
    </location>
</feature>
<keyword evidence="1" id="KW-0812">Transmembrane</keyword>
<dbReference type="InterPro" id="IPR003675">
    <property type="entry name" value="Rce1/LyrA-like_dom"/>
</dbReference>
<keyword evidence="1" id="KW-0472">Membrane</keyword>
<accession>A0ABT1HUQ2</accession>
<feature type="domain" description="CAAX prenyl protease 2/Lysostaphin resistance protein A-like" evidence="2">
    <location>
        <begin position="141"/>
        <end position="253"/>
    </location>
</feature>
<dbReference type="Proteomes" id="UP001205311">
    <property type="component" value="Unassembled WGS sequence"/>
</dbReference>
<feature type="transmembrane region" description="Helical" evidence="1">
    <location>
        <begin position="243"/>
        <end position="261"/>
    </location>
</feature>
<keyword evidence="4" id="KW-1185">Reference proteome</keyword>
<organism evidence="3 4">
    <name type="scientific">Streptoalloteichus tenebrarius (strain ATCC 17920 / DSM 40477 / JCM 4838 / CBS 697.72 / NBRC 16177 / NCIMB 11028 / NRRL B-12390 / A12253. 1 / ISP 5477)</name>
    <name type="common">Streptomyces tenebrarius</name>
    <dbReference type="NCBI Taxonomy" id="1933"/>
    <lineage>
        <taxon>Bacteria</taxon>
        <taxon>Bacillati</taxon>
        <taxon>Actinomycetota</taxon>
        <taxon>Actinomycetes</taxon>
        <taxon>Pseudonocardiales</taxon>
        <taxon>Pseudonocardiaceae</taxon>
        <taxon>Streptoalloteichus</taxon>
    </lineage>
</organism>
<evidence type="ECO:0000259" key="2">
    <source>
        <dbReference type="Pfam" id="PF02517"/>
    </source>
</evidence>
<feature type="transmembrane region" description="Helical" evidence="1">
    <location>
        <begin position="28"/>
        <end position="49"/>
    </location>
</feature>
<keyword evidence="1" id="KW-1133">Transmembrane helix</keyword>
<dbReference type="EMBL" id="JAMTCP010000015">
    <property type="protein sequence ID" value="MCP2259249.1"/>
    <property type="molecule type" value="Genomic_DNA"/>
</dbReference>
<reference evidence="3 4" key="1">
    <citation type="submission" date="2022-06" db="EMBL/GenBank/DDBJ databases">
        <title>Genomic Encyclopedia of Archaeal and Bacterial Type Strains, Phase II (KMG-II): from individual species to whole genera.</title>
        <authorList>
            <person name="Goeker M."/>
        </authorList>
    </citation>
    <scope>NUCLEOTIDE SEQUENCE [LARGE SCALE GENOMIC DNA]</scope>
    <source>
        <strain evidence="3 4">DSM 40477</strain>
    </source>
</reference>
<evidence type="ECO:0000313" key="3">
    <source>
        <dbReference type="EMBL" id="MCP2259249.1"/>
    </source>
</evidence>
<sequence>MAVTGVPAGLGVPGAPTGTTRTRAVVKAVLGACVLPVALGTAGAIGQAVHSRTGLSGTARQALVAVICLAIAVSLVVVLRRRVDRRPLSRLGLANGATALRTFGLGLAVTAGSAAVLLGVGTWAGWLAWGPLDVPKLLGFLVVNALIAVALEAFPEELVFRGYVYTTLNQALRRWTAFLTTVLLFTFAGAGSSVVYAVVGTLLGEDVPAPGFAPAGEDPFAYAVLYPIFGSVLLIARITTGSLWTSVALHLTYLTVARVTLEGEARGAGWSMSLTTPDALVLMPGLLLLAALVFLLIARLRGRRLGWRERASE</sequence>